<comment type="caution">
    <text evidence="2">The sequence shown here is derived from an EMBL/GenBank/DDBJ whole genome shotgun (WGS) entry which is preliminary data.</text>
</comment>
<dbReference type="Gene3D" id="1.20.5.340">
    <property type="match status" value="1"/>
</dbReference>
<gene>
    <name evidence="2" type="ORF">KPH14_000863</name>
</gene>
<reference evidence="2" key="1">
    <citation type="submission" date="2021-08" db="EMBL/GenBank/DDBJ databases">
        <authorList>
            <person name="Misof B."/>
            <person name="Oliver O."/>
            <person name="Podsiadlowski L."/>
            <person name="Donath A."/>
            <person name="Peters R."/>
            <person name="Mayer C."/>
            <person name="Rust J."/>
            <person name="Gunkel S."/>
            <person name="Lesny P."/>
            <person name="Martin S."/>
            <person name="Oeyen J.P."/>
            <person name="Petersen M."/>
            <person name="Panagiotis P."/>
            <person name="Wilbrandt J."/>
            <person name="Tanja T."/>
        </authorList>
    </citation>
    <scope>NUCLEOTIDE SEQUENCE</scope>
    <source>
        <strain evidence="2">GBR_01_08_01A</strain>
        <tissue evidence="2">Thorax + abdomen</tissue>
    </source>
</reference>
<feature type="compositionally biased region" description="Polar residues" evidence="1">
    <location>
        <begin position="25"/>
        <end position="39"/>
    </location>
</feature>
<dbReference type="AlphaFoldDB" id="A0AAD9RGF1"/>
<reference evidence="2" key="2">
    <citation type="journal article" date="2023" name="Commun. Biol.">
        <title>Intrasexual cuticular hydrocarbon dimorphism in a wasp sheds light on hydrocarbon biosynthesis genes in Hymenoptera.</title>
        <authorList>
            <person name="Moris V.C."/>
            <person name="Podsiadlowski L."/>
            <person name="Martin S."/>
            <person name="Oeyen J.P."/>
            <person name="Donath A."/>
            <person name="Petersen M."/>
            <person name="Wilbrandt J."/>
            <person name="Misof B."/>
            <person name="Liedtke D."/>
            <person name="Thamm M."/>
            <person name="Scheiner R."/>
            <person name="Schmitt T."/>
            <person name="Niehuis O."/>
        </authorList>
    </citation>
    <scope>NUCLEOTIDE SEQUENCE</scope>
    <source>
        <strain evidence="2">GBR_01_08_01A</strain>
    </source>
</reference>
<evidence type="ECO:0000313" key="3">
    <source>
        <dbReference type="Proteomes" id="UP001258017"/>
    </source>
</evidence>
<evidence type="ECO:0000256" key="1">
    <source>
        <dbReference type="SAM" id="MobiDB-lite"/>
    </source>
</evidence>
<keyword evidence="3" id="KW-1185">Reference proteome</keyword>
<feature type="non-terminal residue" evidence="2">
    <location>
        <position position="211"/>
    </location>
</feature>
<dbReference type="EMBL" id="JAIFRP010000123">
    <property type="protein sequence ID" value="KAK2578995.1"/>
    <property type="molecule type" value="Genomic_DNA"/>
</dbReference>
<dbReference type="SUPFAM" id="SSF57997">
    <property type="entry name" value="Tropomyosin"/>
    <property type="match status" value="1"/>
</dbReference>
<feature type="region of interest" description="Disordered" evidence="1">
    <location>
        <begin position="1"/>
        <end position="44"/>
    </location>
</feature>
<proteinExistence type="predicted"/>
<sequence length="211" mass="22523">MGPKGERLTCTGSAQVCKRPLPSARTGSPTPLAPSSSPMVTAPSDGAATEVTLLSVLAAVQACSDSISAFRDDQLRWNRDSDARLTSLRKDIVGRMDKLATDLKTVSSRVTGVEARVNTLSTDLKDLSRKQGELSTSVNTRLDKVEESHRSYAQALRGTEAATSNLATKVAALTEKVTRLEGDRRSSQLILSGLPEKPGQDLRATVIRTSS</sequence>
<dbReference type="Proteomes" id="UP001258017">
    <property type="component" value="Unassembled WGS sequence"/>
</dbReference>
<protein>
    <submittedName>
        <fullName evidence="2">Uncharacterized protein</fullName>
    </submittedName>
</protein>
<accession>A0AAD9RGF1</accession>
<name>A0AAD9RGF1_9HYME</name>
<evidence type="ECO:0000313" key="2">
    <source>
        <dbReference type="EMBL" id="KAK2578995.1"/>
    </source>
</evidence>
<organism evidence="2 3">
    <name type="scientific">Odynerus spinipes</name>
    <dbReference type="NCBI Taxonomy" id="1348599"/>
    <lineage>
        <taxon>Eukaryota</taxon>
        <taxon>Metazoa</taxon>
        <taxon>Ecdysozoa</taxon>
        <taxon>Arthropoda</taxon>
        <taxon>Hexapoda</taxon>
        <taxon>Insecta</taxon>
        <taxon>Pterygota</taxon>
        <taxon>Neoptera</taxon>
        <taxon>Endopterygota</taxon>
        <taxon>Hymenoptera</taxon>
        <taxon>Apocrita</taxon>
        <taxon>Aculeata</taxon>
        <taxon>Vespoidea</taxon>
        <taxon>Vespidae</taxon>
        <taxon>Eumeninae</taxon>
        <taxon>Odynerus</taxon>
    </lineage>
</organism>